<comment type="cofactor">
    <cofactor evidence="6">
        <name>Mn(2+)</name>
        <dbReference type="ChEBI" id="CHEBI:29035"/>
    </cofactor>
</comment>
<feature type="domain" description="Amidohydrolase-related" evidence="7">
    <location>
        <begin position="83"/>
        <end position="368"/>
    </location>
</feature>
<dbReference type="InterPro" id="IPR032466">
    <property type="entry name" value="Metal_Hydrolase"/>
</dbReference>
<comment type="similarity">
    <text evidence="1 6">Belongs to the metallo-dependent hydrolases superfamily. Adenine deaminase family.</text>
</comment>
<evidence type="ECO:0000313" key="10">
    <source>
        <dbReference type="Proteomes" id="UP000246132"/>
    </source>
</evidence>
<dbReference type="InterPro" id="IPR026912">
    <property type="entry name" value="Adenine_deam_C"/>
</dbReference>
<dbReference type="OrthoDB" id="9775607at2"/>
<dbReference type="HAMAP" id="MF_01518">
    <property type="entry name" value="Adenine_deamin"/>
    <property type="match status" value="1"/>
</dbReference>
<name>A0A3A8AFJ9_9HYPH</name>
<evidence type="ECO:0000256" key="6">
    <source>
        <dbReference type="HAMAP-Rule" id="MF_01518"/>
    </source>
</evidence>
<reference evidence="9 10" key="1">
    <citation type="journal article" date="2018" name="Int. J. Syst. Bacteriol.">
        <title>Oceaniradius stylonemae gen. nov., sp. nov., isolated from a red alga, Stylonema cornu-cervi.</title>
        <authorList>
            <person name="Jeong S."/>
        </authorList>
    </citation>
    <scope>NUCLEOTIDE SEQUENCE [LARGE SCALE GENOMIC DNA]</scope>
    <source>
        <strain evidence="9 10">StC1</strain>
    </source>
</reference>
<dbReference type="AlphaFoldDB" id="A0A3A8AFJ9"/>
<sequence length="602" mass="63964">MNAEIRDTLKPWQDSQRDLVNVAMGRKPADLVVRDGRWVNVHSGEIIDGTDLAVIDGRFAYCGPDAGHCIGEDTVVVDAGGRYLVPGLCDAHMHIESGMLTVTEFVRAVVPHGTTSMFVDPHEIANVLGLDGVRMMHDEALDMPVNVFVQMPSCVPSAPGLEHAGASLGPQEIAEAMAWPNIIGLGEVMNFPGVAANDQTMVGAIAATVGAGKTVGGHYASPDLGIPFHGYVAGGPEDDHEGTRAEDAIARVRQGMKAMLRLGSAWYDVAEQIKAVTEHGIDPRNVILCTDDCHSGTLVHEGHMDRVVRHAIAQGLNPVTAIQMATLNTAQHFRLERELGSITPGRRADFLIVSNLADLAIDEVWARGVKMAVDGKLAGEIAPYDYPAAARNTVRLGKGLSADDFVVEAPVNEGAVDVRVIGVIENQAPTRALEATLHVKGGVVQMDLQNDVCQIALVERHRGTGAVTNAFVSGFGYAGDCAMASTVAHDSHHMIVVGTNHDDMAKAANVLGEVGGGVVMVSKGEVLALVELPIAGLMSDERAETVAAKAERLGEAMRQMGCTLNNAYMQHSLLALVVIPELRISDVGLVDVRTFEKVDVFV</sequence>
<keyword evidence="10" id="KW-1185">Reference proteome</keyword>
<dbReference type="SUPFAM" id="SSF51338">
    <property type="entry name" value="Composite domain of metallo-dependent hydrolases"/>
    <property type="match status" value="1"/>
</dbReference>
<dbReference type="SUPFAM" id="SSF51556">
    <property type="entry name" value="Metallo-dependent hydrolases"/>
    <property type="match status" value="1"/>
</dbReference>
<dbReference type="InterPro" id="IPR006679">
    <property type="entry name" value="Adenine_deam"/>
</dbReference>
<accession>A0A3A8AFJ9</accession>
<comment type="catalytic activity">
    <reaction evidence="5 6">
        <text>adenine + H2O + H(+) = hypoxanthine + NH4(+)</text>
        <dbReference type="Rhea" id="RHEA:23688"/>
        <dbReference type="ChEBI" id="CHEBI:15377"/>
        <dbReference type="ChEBI" id="CHEBI:15378"/>
        <dbReference type="ChEBI" id="CHEBI:16708"/>
        <dbReference type="ChEBI" id="CHEBI:17368"/>
        <dbReference type="ChEBI" id="CHEBI:28938"/>
        <dbReference type="EC" id="3.5.4.2"/>
    </reaction>
</comment>
<dbReference type="GO" id="GO:0006146">
    <property type="term" value="P:adenine catabolic process"/>
    <property type="evidence" value="ECO:0007669"/>
    <property type="project" value="InterPro"/>
</dbReference>
<evidence type="ECO:0000259" key="7">
    <source>
        <dbReference type="Pfam" id="PF01979"/>
    </source>
</evidence>
<keyword evidence="3 6" id="KW-0378">Hydrolase</keyword>
<dbReference type="CDD" id="cd01295">
    <property type="entry name" value="AdeC"/>
    <property type="match status" value="1"/>
</dbReference>
<evidence type="ECO:0000256" key="3">
    <source>
        <dbReference type="ARBA" id="ARBA00022801"/>
    </source>
</evidence>
<dbReference type="InterPro" id="IPR011059">
    <property type="entry name" value="Metal-dep_hydrolase_composite"/>
</dbReference>
<dbReference type="PANTHER" id="PTHR11113:SF2">
    <property type="entry name" value="ADENINE DEAMINASE"/>
    <property type="match status" value="1"/>
</dbReference>
<dbReference type="EMBL" id="QFWV02000007">
    <property type="protein sequence ID" value="RKF06430.1"/>
    <property type="molecule type" value="Genomic_DNA"/>
</dbReference>
<dbReference type="NCBIfam" id="TIGR01178">
    <property type="entry name" value="ade"/>
    <property type="match status" value="1"/>
</dbReference>
<comment type="caution">
    <text evidence="9">The sequence shown here is derived from an EMBL/GenBank/DDBJ whole genome shotgun (WGS) entry which is preliminary data.</text>
</comment>
<evidence type="ECO:0000256" key="2">
    <source>
        <dbReference type="ARBA" id="ARBA00012782"/>
    </source>
</evidence>
<dbReference type="Proteomes" id="UP000246132">
    <property type="component" value="Unassembled WGS sequence"/>
</dbReference>
<dbReference type="Gene3D" id="3.20.20.140">
    <property type="entry name" value="Metal-dependent hydrolases"/>
    <property type="match status" value="1"/>
</dbReference>
<evidence type="ECO:0000313" key="9">
    <source>
        <dbReference type="EMBL" id="RKF06430.1"/>
    </source>
</evidence>
<evidence type="ECO:0000256" key="4">
    <source>
        <dbReference type="ARBA" id="ARBA00023211"/>
    </source>
</evidence>
<dbReference type="GO" id="GO:0000034">
    <property type="term" value="F:adenine deaminase activity"/>
    <property type="evidence" value="ECO:0007669"/>
    <property type="project" value="UniProtKB-UniRule"/>
</dbReference>
<feature type="domain" description="Adenine deaminase C-terminal" evidence="8">
    <location>
        <begin position="429"/>
        <end position="596"/>
    </location>
</feature>
<protein>
    <recommendedName>
        <fullName evidence="2 6">Adenine deaminase</fullName>
        <shortName evidence="6">Adenase</shortName>
        <shortName evidence="6">Adenine aminase</shortName>
        <ecNumber evidence="2 6">3.5.4.2</ecNumber>
    </recommendedName>
</protein>
<proteinExistence type="inferred from homology"/>
<evidence type="ECO:0000259" key="8">
    <source>
        <dbReference type="Pfam" id="PF13382"/>
    </source>
</evidence>
<keyword evidence="4 6" id="KW-0464">Manganese</keyword>
<dbReference type="Pfam" id="PF01979">
    <property type="entry name" value="Amidohydro_1"/>
    <property type="match status" value="1"/>
</dbReference>
<evidence type="ECO:0000256" key="1">
    <source>
        <dbReference type="ARBA" id="ARBA00006773"/>
    </source>
</evidence>
<gene>
    <name evidence="6 9" type="primary">ade</name>
    <name evidence="9" type="ORF">DEM25_012535</name>
</gene>
<dbReference type="Gene3D" id="2.30.40.10">
    <property type="entry name" value="Urease, subunit C, domain 1"/>
    <property type="match status" value="1"/>
</dbReference>
<dbReference type="PANTHER" id="PTHR11113">
    <property type="entry name" value="N-ACETYLGLUCOSAMINE-6-PHOSPHATE DEACETYLASE"/>
    <property type="match status" value="1"/>
</dbReference>
<dbReference type="EC" id="3.5.4.2" evidence="2 6"/>
<dbReference type="Pfam" id="PF13382">
    <property type="entry name" value="Adenine_deam_C"/>
    <property type="match status" value="1"/>
</dbReference>
<evidence type="ECO:0000256" key="5">
    <source>
        <dbReference type="ARBA" id="ARBA00047720"/>
    </source>
</evidence>
<organism evidence="9 10">
    <name type="scientific">Oceaniradius stylonematis</name>
    <dbReference type="NCBI Taxonomy" id="2184161"/>
    <lineage>
        <taxon>Bacteria</taxon>
        <taxon>Pseudomonadati</taxon>
        <taxon>Pseudomonadota</taxon>
        <taxon>Alphaproteobacteria</taxon>
        <taxon>Hyphomicrobiales</taxon>
        <taxon>Ahrensiaceae</taxon>
        <taxon>Oceaniradius</taxon>
    </lineage>
</organism>
<dbReference type="InterPro" id="IPR006680">
    <property type="entry name" value="Amidohydro-rel"/>
</dbReference>